<evidence type="ECO:0000313" key="2">
    <source>
        <dbReference type="Proteomes" id="UP000299102"/>
    </source>
</evidence>
<evidence type="ECO:0000313" key="1">
    <source>
        <dbReference type="EMBL" id="GBP04248.1"/>
    </source>
</evidence>
<name>A0A4C1SSM6_EUMVA</name>
<gene>
    <name evidence="1" type="ORF">EVAR_6484_1</name>
</gene>
<keyword evidence="2" id="KW-1185">Reference proteome</keyword>
<proteinExistence type="predicted"/>
<sequence>MIYISTKVAPVDVRQLQWVSPPPAKVYFSRESLWLDTTIQSHDHQLILNYFCAECTDSAVSNVQVWNTGVKVIRCKVTGYVAEKKHTQPPEDLGLECYAAARRIGAGAGH</sequence>
<organism evidence="1 2">
    <name type="scientific">Eumeta variegata</name>
    <name type="common">Bagworm moth</name>
    <name type="synonym">Eumeta japonica</name>
    <dbReference type="NCBI Taxonomy" id="151549"/>
    <lineage>
        <taxon>Eukaryota</taxon>
        <taxon>Metazoa</taxon>
        <taxon>Ecdysozoa</taxon>
        <taxon>Arthropoda</taxon>
        <taxon>Hexapoda</taxon>
        <taxon>Insecta</taxon>
        <taxon>Pterygota</taxon>
        <taxon>Neoptera</taxon>
        <taxon>Endopterygota</taxon>
        <taxon>Lepidoptera</taxon>
        <taxon>Glossata</taxon>
        <taxon>Ditrysia</taxon>
        <taxon>Tineoidea</taxon>
        <taxon>Psychidae</taxon>
        <taxon>Oiketicinae</taxon>
        <taxon>Eumeta</taxon>
    </lineage>
</organism>
<protein>
    <submittedName>
        <fullName evidence="1">Uncharacterized protein</fullName>
    </submittedName>
</protein>
<dbReference type="EMBL" id="BGZK01000013">
    <property type="protein sequence ID" value="GBP04248.1"/>
    <property type="molecule type" value="Genomic_DNA"/>
</dbReference>
<comment type="caution">
    <text evidence="1">The sequence shown here is derived from an EMBL/GenBank/DDBJ whole genome shotgun (WGS) entry which is preliminary data.</text>
</comment>
<dbReference type="AlphaFoldDB" id="A0A4C1SSM6"/>
<reference evidence="1 2" key="1">
    <citation type="journal article" date="2019" name="Commun. Biol.">
        <title>The bagworm genome reveals a unique fibroin gene that provides high tensile strength.</title>
        <authorList>
            <person name="Kono N."/>
            <person name="Nakamura H."/>
            <person name="Ohtoshi R."/>
            <person name="Tomita M."/>
            <person name="Numata K."/>
            <person name="Arakawa K."/>
        </authorList>
    </citation>
    <scope>NUCLEOTIDE SEQUENCE [LARGE SCALE GENOMIC DNA]</scope>
</reference>
<accession>A0A4C1SSM6</accession>
<dbReference type="Proteomes" id="UP000299102">
    <property type="component" value="Unassembled WGS sequence"/>
</dbReference>